<protein>
    <recommendedName>
        <fullName evidence="4">LGFP repeat-containing protein</fullName>
    </recommendedName>
</protein>
<organism evidence="2 3">
    <name type="scientific">Microbacterium candidum</name>
    <dbReference type="NCBI Taxonomy" id="3041922"/>
    <lineage>
        <taxon>Bacteria</taxon>
        <taxon>Bacillati</taxon>
        <taxon>Actinomycetota</taxon>
        <taxon>Actinomycetes</taxon>
        <taxon>Micrococcales</taxon>
        <taxon>Microbacteriaceae</taxon>
        <taxon>Microbacterium</taxon>
    </lineage>
</organism>
<evidence type="ECO:0000313" key="2">
    <source>
        <dbReference type="EMBL" id="MDL9980310.1"/>
    </source>
</evidence>
<comment type="caution">
    <text evidence="2">The sequence shown here is derived from an EMBL/GenBank/DDBJ whole genome shotgun (WGS) entry which is preliminary data.</text>
</comment>
<feature type="chain" id="PRO_5045644371" description="LGFP repeat-containing protein" evidence="1">
    <location>
        <begin position="40"/>
        <end position="800"/>
    </location>
</feature>
<sequence length="800" mass="83344">MSVAVKRARRSVIAVASVSIMTFVVGCLVVLSPATSANAADLSQFVPGNIIDDPVFYDGSAMTSPQIQSFLDQKIGTCQNGQCINILTASISSRAATYSSKTGNLICSAIQGGSMLVSELIYRVQTACGISAKVILVTLQKEQGLVTNKAPSSTKLDAAMGANCPDTAPCDPAYAGIGPQIVTGVAQLKTYRAAQFARQIGTYYIPYSTNSACLGTYLNIANYATAALYNYTPYQPNAASLAAGYGLGDACSTYGNRNFYNYFVDWFGTTRSLGVYGPIKDRYDLLGGAAGYLGKSTSGQICGLSRGGCYQVFEGGLIYLNPQSYAYDVANRMRAGWGPQAEWGWMGYPISGTNCGLTAGGCYQVFEGGTVFWSPATGSHSMSPKIGQKYGTLNAEWGPLGYPVSDVDCGLQGGGCGMNFQQGAIYTSPSGNTSYVAPRMLPGWTDRERGPLGYPISDTICGLANGGCYQTFDKGLIYWSPATGAAAIFGSIPAVYGTNDAEWGWLGYPTSSTRCGLAKGGCAQTFQGASLYWSPATGGYAVRPEVMPAWTPHGAEAGPLGYPTSAPPKGGTNLTYTQTFEGGVVTVTNGVGVLTSATDPWVTAKIASPQLGAALSDVRCGLSQGGCYQVFQHGSIYSSPGTGTFSVRSETIAVWTPHGAESGPLGYPTGNPSSTGSTYTQSFQGGVVTVTNGVAVLTSATDPWITAKIASPQLGAALSDVRCGLSQGGCYQVFQHGSIFSSPGTGTYSVRPEAIAVWAPLGAEWGQMGYPTSNPSSIGSTYTQTFQHGTLTVTSGVAHW</sequence>
<keyword evidence="3" id="KW-1185">Reference proteome</keyword>
<gene>
    <name evidence="2" type="ORF">QSV35_13285</name>
</gene>
<name>A0ABT7N0W6_9MICO</name>
<reference evidence="2 3" key="1">
    <citation type="submission" date="2023-06" db="EMBL/GenBank/DDBJ databases">
        <title>Microbacterium sp. nov., isolated from a waste landfill.</title>
        <authorList>
            <person name="Wen W."/>
        </authorList>
    </citation>
    <scope>NUCLEOTIDE SEQUENCE [LARGE SCALE GENOMIC DNA]</scope>
    <source>
        <strain evidence="2 3">ASV49</strain>
    </source>
</reference>
<evidence type="ECO:0000313" key="3">
    <source>
        <dbReference type="Proteomes" id="UP001235064"/>
    </source>
</evidence>
<evidence type="ECO:0008006" key="4">
    <source>
        <dbReference type="Google" id="ProtNLM"/>
    </source>
</evidence>
<keyword evidence="1" id="KW-0732">Signal</keyword>
<evidence type="ECO:0000256" key="1">
    <source>
        <dbReference type="SAM" id="SignalP"/>
    </source>
</evidence>
<proteinExistence type="predicted"/>
<dbReference type="PROSITE" id="PS51257">
    <property type="entry name" value="PROKAR_LIPOPROTEIN"/>
    <property type="match status" value="1"/>
</dbReference>
<dbReference type="Proteomes" id="UP001235064">
    <property type="component" value="Unassembled WGS sequence"/>
</dbReference>
<dbReference type="Pfam" id="PF08310">
    <property type="entry name" value="LGFP"/>
    <property type="match status" value="7"/>
</dbReference>
<accession>A0ABT7N0W6</accession>
<dbReference type="InterPro" id="IPR013207">
    <property type="entry name" value="LGFP"/>
</dbReference>
<dbReference type="EMBL" id="JASXSZ010000004">
    <property type="protein sequence ID" value="MDL9980310.1"/>
    <property type="molecule type" value="Genomic_DNA"/>
</dbReference>
<dbReference type="RefSeq" id="WP_286289266.1">
    <property type="nucleotide sequence ID" value="NZ_JASXSZ010000004.1"/>
</dbReference>
<feature type="signal peptide" evidence="1">
    <location>
        <begin position="1"/>
        <end position="39"/>
    </location>
</feature>